<keyword evidence="5" id="KW-0560">Oxidoreductase</keyword>
<dbReference type="InterPro" id="IPR042098">
    <property type="entry name" value="TauD-like_sf"/>
</dbReference>
<evidence type="ECO:0000313" key="8">
    <source>
        <dbReference type="EMBL" id="QRG08996.1"/>
    </source>
</evidence>
<dbReference type="EMBL" id="CP063362">
    <property type="protein sequence ID" value="QRG08996.1"/>
    <property type="molecule type" value="Genomic_DNA"/>
</dbReference>
<dbReference type="InterPro" id="IPR051323">
    <property type="entry name" value="AtsK-like"/>
</dbReference>
<dbReference type="Pfam" id="PF02668">
    <property type="entry name" value="TauD"/>
    <property type="match status" value="1"/>
</dbReference>
<dbReference type="GO" id="GO:0046872">
    <property type="term" value="F:metal ion binding"/>
    <property type="evidence" value="ECO:0007669"/>
    <property type="project" value="UniProtKB-KW"/>
</dbReference>
<keyword evidence="6" id="KW-0408">Iron</keyword>
<accession>A0A974SK11</accession>
<evidence type="ECO:0000256" key="4">
    <source>
        <dbReference type="ARBA" id="ARBA00022964"/>
    </source>
</evidence>
<proteinExistence type="inferred from homology"/>
<organism evidence="8 9">
    <name type="scientific">Xanthobacter dioxanivorans</name>
    <dbReference type="NCBI Taxonomy" id="2528964"/>
    <lineage>
        <taxon>Bacteria</taxon>
        <taxon>Pseudomonadati</taxon>
        <taxon>Pseudomonadota</taxon>
        <taxon>Alphaproteobacteria</taxon>
        <taxon>Hyphomicrobiales</taxon>
        <taxon>Xanthobacteraceae</taxon>
        <taxon>Xanthobacter</taxon>
    </lineage>
</organism>
<feature type="domain" description="TauD/TfdA-like" evidence="7">
    <location>
        <begin position="24"/>
        <end position="277"/>
    </location>
</feature>
<keyword evidence="4 8" id="KW-0223">Dioxygenase</keyword>
<reference evidence="8 9" key="1">
    <citation type="submission" date="2020-10" db="EMBL/GenBank/DDBJ databases">
        <title>Degradation of 1,4-Dioxane by Xanthobacter sp. YN2, via a Novel Group-2 Soluble Di-Iron Monooxygenase.</title>
        <authorList>
            <person name="Ma F."/>
            <person name="Wang Y."/>
            <person name="Yang J."/>
            <person name="Guo H."/>
            <person name="Su D."/>
            <person name="Yu L."/>
        </authorList>
    </citation>
    <scope>NUCLEOTIDE SEQUENCE [LARGE SCALE GENOMIC DNA]</scope>
    <source>
        <strain evidence="8 9">YN2</strain>
    </source>
</reference>
<dbReference type="AlphaFoldDB" id="A0A974SK11"/>
<dbReference type="Proteomes" id="UP000596427">
    <property type="component" value="Chromosome"/>
</dbReference>
<gene>
    <name evidence="8" type="ORF">EZH22_12420</name>
</gene>
<dbReference type="PANTHER" id="PTHR30468:SF5">
    <property type="entry name" value="ALPHA-KETOGLUTARATE-DEPENDENT SULFATE ESTER DIOXYGENASE"/>
    <property type="match status" value="1"/>
</dbReference>
<evidence type="ECO:0000313" key="9">
    <source>
        <dbReference type="Proteomes" id="UP000596427"/>
    </source>
</evidence>
<keyword evidence="3" id="KW-0479">Metal-binding</keyword>
<dbReference type="RefSeq" id="WP_203195913.1">
    <property type="nucleotide sequence ID" value="NZ_CP063362.1"/>
</dbReference>
<dbReference type="KEGG" id="xdi:EZH22_12420"/>
<evidence type="ECO:0000256" key="3">
    <source>
        <dbReference type="ARBA" id="ARBA00022723"/>
    </source>
</evidence>
<name>A0A974SK11_9HYPH</name>
<evidence type="ECO:0000256" key="1">
    <source>
        <dbReference type="ARBA" id="ARBA00001954"/>
    </source>
</evidence>
<keyword evidence="9" id="KW-1185">Reference proteome</keyword>
<evidence type="ECO:0000256" key="6">
    <source>
        <dbReference type="ARBA" id="ARBA00023004"/>
    </source>
</evidence>
<evidence type="ECO:0000259" key="7">
    <source>
        <dbReference type="Pfam" id="PF02668"/>
    </source>
</evidence>
<comment type="similarity">
    <text evidence="2">Belongs to the TfdA dioxygenase family.</text>
</comment>
<evidence type="ECO:0000256" key="5">
    <source>
        <dbReference type="ARBA" id="ARBA00023002"/>
    </source>
</evidence>
<dbReference type="GO" id="GO:0005737">
    <property type="term" value="C:cytoplasm"/>
    <property type="evidence" value="ECO:0007669"/>
    <property type="project" value="TreeGrafter"/>
</dbReference>
<dbReference type="PANTHER" id="PTHR30468">
    <property type="entry name" value="ALPHA-KETOGLUTARATE-DEPENDENT SULFONATE DIOXYGENASE"/>
    <property type="match status" value="1"/>
</dbReference>
<comment type="cofactor">
    <cofactor evidence="1">
        <name>Fe(2+)</name>
        <dbReference type="ChEBI" id="CHEBI:29033"/>
    </cofactor>
</comment>
<dbReference type="SUPFAM" id="SSF51197">
    <property type="entry name" value="Clavaminate synthase-like"/>
    <property type="match status" value="1"/>
</dbReference>
<evidence type="ECO:0000256" key="2">
    <source>
        <dbReference type="ARBA" id="ARBA00005896"/>
    </source>
</evidence>
<sequence>MPSAAPISSSENRFADLAPRHIAVHPLTGHIGAEIEAPDLSRPLSPEVVDEIRAALLKWKVVFFRDQPLSHAEHVALASAFGAPTIGHPVFGFVEGYPQVYSISRDRFATRHTGEPLIRPWTGWHTDVTAAVNPPAASILRGVTIPPYGGDTFWTNLAVAYEALSPTLRGFVDTLRGIHAFAPPEGQAGTDEFREKNKRRPLVSEHPLVRAIPETGERVLFVSPSFLKSITGLTPRESQQLLDLLFEHITRPEFTVRFRWRPGSIAFWDNRTTAHLAPRDIYALDFDRQLYRITLKGDVPVGVDGSPSAIIEGEPLEAFTAGTA</sequence>
<dbReference type="GO" id="GO:0016706">
    <property type="term" value="F:2-oxoglutarate-dependent dioxygenase activity"/>
    <property type="evidence" value="ECO:0007669"/>
    <property type="project" value="TreeGrafter"/>
</dbReference>
<protein>
    <submittedName>
        <fullName evidence="8">TauD/TfdA family dioxygenase</fullName>
    </submittedName>
</protein>
<dbReference type="Gene3D" id="3.60.130.10">
    <property type="entry name" value="Clavaminate synthase-like"/>
    <property type="match status" value="1"/>
</dbReference>
<dbReference type="InterPro" id="IPR003819">
    <property type="entry name" value="TauD/TfdA-like"/>
</dbReference>